<dbReference type="EMBL" id="ML994641">
    <property type="protein sequence ID" value="KAF2183629.1"/>
    <property type="molecule type" value="Genomic_DNA"/>
</dbReference>
<dbReference type="Proteomes" id="UP000800200">
    <property type="component" value="Unassembled WGS sequence"/>
</dbReference>
<dbReference type="AlphaFoldDB" id="A0A6A6DZB7"/>
<keyword evidence="2" id="KW-1185">Reference proteome</keyword>
<evidence type="ECO:0000313" key="2">
    <source>
        <dbReference type="Proteomes" id="UP000800200"/>
    </source>
</evidence>
<gene>
    <name evidence="1" type="ORF">K469DRAFT_739718</name>
</gene>
<proteinExistence type="predicted"/>
<dbReference type="OrthoDB" id="3900875at2759"/>
<sequence length="215" mass="23408">MILSYGDDSSIPVPAVFMFVPGMPVVVNQNTHQGLKVVNGASYTALDVVVDKAHPGHRISADTILYLGPPAGILLTGESTKDLHLVDMPPGTVLLTPISVKMDRRGLPCTAAFACTDYKVQGRTLERVALELRGTRTTNIDGQAVASQCDPYSLYVQLSRSRSLEGIILLSKARERDIIGNTIPENMAMAEKRLEELSEVTIREAESWDWSSPAE</sequence>
<protein>
    <submittedName>
        <fullName evidence="1">Uncharacterized protein</fullName>
    </submittedName>
</protein>
<name>A0A6A6DZB7_9PEZI</name>
<organism evidence="1 2">
    <name type="scientific">Zopfia rhizophila CBS 207.26</name>
    <dbReference type="NCBI Taxonomy" id="1314779"/>
    <lineage>
        <taxon>Eukaryota</taxon>
        <taxon>Fungi</taxon>
        <taxon>Dikarya</taxon>
        <taxon>Ascomycota</taxon>
        <taxon>Pezizomycotina</taxon>
        <taxon>Dothideomycetes</taxon>
        <taxon>Dothideomycetes incertae sedis</taxon>
        <taxon>Zopfiaceae</taxon>
        <taxon>Zopfia</taxon>
    </lineage>
</organism>
<evidence type="ECO:0000313" key="1">
    <source>
        <dbReference type="EMBL" id="KAF2183629.1"/>
    </source>
</evidence>
<reference evidence="1" key="1">
    <citation type="journal article" date="2020" name="Stud. Mycol.">
        <title>101 Dothideomycetes genomes: a test case for predicting lifestyles and emergence of pathogens.</title>
        <authorList>
            <person name="Haridas S."/>
            <person name="Albert R."/>
            <person name="Binder M."/>
            <person name="Bloem J."/>
            <person name="Labutti K."/>
            <person name="Salamov A."/>
            <person name="Andreopoulos B."/>
            <person name="Baker S."/>
            <person name="Barry K."/>
            <person name="Bills G."/>
            <person name="Bluhm B."/>
            <person name="Cannon C."/>
            <person name="Castanera R."/>
            <person name="Culley D."/>
            <person name="Daum C."/>
            <person name="Ezra D."/>
            <person name="Gonzalez J."/>
            <person name="Henrissat B."/>
            <person name="Kuo A."/>
            <person name="Liang C."/>
            <person name="Lipzen A."/>
            <person name="Lutzoni F."/>
            <person name="Magnuson J."/>
            <person name="Mondo S."/>
            <person name="Nolan M."/>
            <person name="Ohm R."/>
            <person name="Pangilinan J."/>
            <person name="Park H.-J."/>
            <person name="Ramirez L."/>
            <person name="Alfaro M."/>
            <person name="Sun H."/>
            <person name="Tritt A."/>
            <person name="Yoshinaga Y."/>
            <person name="Zwiers L.-H."/>
            <person name="Turgeon B."/>
            <person name="Goodwin S."/>
            <person name="Spatafora J."/>
            <person name="Crous P."/>
            <person name="Grigoriev I."/>
        </authorList>
    </citation>
    <scope>NUCLEOTIDE SEQUENCE</scope>
    <source>
        <strain evidence="1">CBS 207.26</strain>
    </source>
</reference>
<accession>A0A6A6DZB7</accession>